<feature type="compositionally biased region" description="Polar residues" evidence="5">
    <location>
        <begin position="7"/>
        <end position="17"/>
    </location>
</feature>
<dbReference type="InterPro" id="IPR011701">
    <property type="entry name" value="MFS"/>
</dbReference>
<feature type="transmembrane region" description="Helical" evidence="6">
    <location>
        <begin position="301"/>
        <end position="320"/>
    </location>
</feature>
<gene>
    <name evidence="8" type="ORF">L207DRAFT_473120</name>
</gene>
<comment type="subcellular location">
    <subcellularLocation>
        <location evidence="1">Membrane</location>
        <topology evidence="1">Multi-pass membrane protein</topology>
    </subcellularLocation>
</comment>
<evidence type="ECO:0000259" key="7">
    <source>
        <dbReference type="PROSITE" id="PS50850"/>
    </source>
</evidence>
<accession>A0A2J6QXX4</accession>
<evidence type="ECO:0000313" key="8">
    <source>
        <dbReference type="EMBL" id="PMD31136.1"/>
    </source>
</evidence>
<dbReference type="SUPFAM" id="SSF103473">
    <property type="entry name" value="MFS general substrate transporter"/>
    <property type="match status" value="1"/>
</dbReference>
<protein>
    <submittedName>
        <fullName evidence="8">MFS general substrate transporter</fullName>
    </submittedName>
</protein>
<dbReference type="GO" id="GO:0022857">
    <property type="term" value="F:transmembrane transporter activity"/>
    <property type="evidence" value="ECO:0007669"/>
    <property type="project" value="InterPro"/>
</dbReference>
<dbReference type="STRING" id="1149755.A0A2J6QXX4"/>
<reference evidence="8 9" key="1">
    <citation type="submission" date="2016-04" db="EMBL/GenBank/DDBJ databases">
        <title>A degradative enzymes factory behind the ericoid mycorrhizal symbiosis.</title>
        <authorList>
            <consortium name="DOE Joint Genome Institute"/>
            <person name="Martino E."/>
            <person name="Morin E."/>
            <person name="Grelet G."/>
            <person name="Kuo A."/>
            <person name="Kohler A."/>
            <person name="Daghino S."/>
            <person name="Barry K."/>
            <person name="Choi C."/>
            <person name="Cichocki N."/>
            <person name="Clum A."/>
            <person name="Copeland A."/>
            <person name="Hainaut M."/>
            <person name="Haridas S."/>
            <person name="Labutti K."/>
            <person name="Lindquist E."/>
            <person name="Lipzen A."/>
            <person name="Khouja H.-R."/>
            <person name="Murat C."/>
            <person name="Ohm R."/>
            <person name="Olson A."/>
            <person name="Spatafora J."/>
            <person name="Veneault-Fourrey C."/>
            <person name="Henrissat B."/>
            <person name="Grigoriev I."/>
            <person name="Martin F."/>
            <person name="Perotto S."/>
        </authorList>
    </citation>
    <scope>NUCLEOTIDE SEQUENCE [LARGE SCALE GENOMIC DNA]</scope>
    <source>
        <strain evidence="8 9">F</strain>
    </source>
</reference>
<dbReference type="InterPro" id="IPR020846">
    <property type="entry name" value="MFS_dom"/>
</dbReference>
<feature type="transmembrane region" description="Helical" evidence="6">
    <location>
        <begin position="153"/>
        <end position="174"/>
    </location>
</feature>
<feature type="transmembrane region" description="Helical" evidence="6">
    <location>
        <begin position="344"/>
        <end position="364"/>
    </location>
</feature>
<feature type="domain" description="Major facilitator superfamily (MFS) profile" evidence="7">
    <location>
        <begin position="1"/>
        <end position="463"/>
    </location>
</feature>
<dbReference type="AlphaFoldDB" id="A0A2J6QXX4"/>
<feature type="transmembrane region" description="Helical" evidence="6">
    <location>
        <begin position="371"/>
        <end position="389"/>
    </location>
</feature>
<dbReference type="PROSITE" id="PS50850">
    <property type="entry name" value="MFS"/>
    <property type="match status" value="1"/>
</dbReference>
<evidence type="ECO:0000256" key="5">
    <source>
        <dbReference type="SAM" id="MobiDB-lite"/>
    </source>
</evidence>
<dbReference type="Proteomes" id="UP000235786">
    <property type="component" value="Unassembled WGS sequence"/>
</dbReference>
<dbReference type="OrthoDB" id="9986881at2759"/>
<feature type="transmembrane region" description="Helical" evidence="6">
    <location>
        <begin position="437"/>
        <end position="459"/>
    </location>
</feature>
<evidence type="ECO:0000313" key="9">
    <source>
        <dbReference type="Proteomes" id="UP000235786"/>
    </source>
</evidence>
<keyword evidence="9" id="KW-1185">Reference proteome</keyword>
<evidence type="ECO:0000256" key="6">
    <source>
        <dbReference type="SAM" id="Phobius"/>
    </source>
</evidence>
<evidence type="ECO:0000256" key="3">
    <source>
        <dbReference type="ARBA" id="ARBA00022989"/>
    </source>
</evidence>
<feature type="transmembrane region" description="Helical" evidence="6">
    <location>
        <begin position="186"/>
        <end position="206"/>
    </location>
</feature>
<feature type="transmembrane region" description="Helical" evidence="6">
    <location>
        <begin position="261"/>
        <end position="281"/>
    </location>
</feature>
<organism evidence="8 9">
    <name type="scientific">Hyaloscypha variabilis (strain UAMH 11265 / GT02V1 / F)</name>
    <name type="common">Meliniomyces variabilis</name>
    <dbReference type="NCBI Taxonomy" id="1149755"/>
    <lineage>
        <taxon>Eukaryota</taxon>
        <taxon>Fungi</taxon>
        <taxon>Dikarya</taxon>
        <taxon>Ascomycota</taxon>
        <taxon>Pezizomycotina</taxon>
        <taxon>Leotiomycetes</taxon>
        <taxon>Helotiales</taxon>
        <taxon>Hyaloscyphaceae</taxon>
        <taxon>Hyaloscypha</taxon>
        <taxon>Hyaloscypha variabilis</taxon>
    </lineage>
</organism>
<name>A0A2J6QXX4_HYAVF</name>
<dbReference type="EMBL" id="KZ613964">
    <property type="protein sequence ID" value="PMD31136.1"/>
    <property type="molecule type" value="Genomic_DNA"/>
</dbReference>
<dbReference type="Gene3D" id="1.20.1250.20">
    <property type="entry name" value="MFS general substrate transporter like domains"/>
    <property type="match status" value="1"/>
</dbReference>
<dbReference type="CDD" id="cd17323">
    <property type="entry name" value="MFS_Tpo1_MDR_like"/>
    <property type="match status" value="1"/>
</dbReference>
<dbReference type="InterPro" id="IPR036259">
    <property type="entry name" value="MFS_trans_sf"/>
</dbReference>
<keyword evidence="4 6" id="KW-0472">Membrane</keyword>
<evidence type="ECO:0000256" key="4">
    <source>
        <dbReference type="ARBA" id="ARBA00023136"/>
    </source>
</evidence>
<evidence type="ECO:0000256" key="1">
    <source>
        <dbReference type="ARBA" id="ARBA00004141"/>
    </source>
</evidence>
<dbReference type="PANTHER" id="PTHR23502:SF59">
    <property type="entry name" value="MULTIDRUG TRANSPORTER, PUTATIVE (AFU_ORTHOLOGUE AFUA_1G10370)-RELATED"/>
    <property type="match status" value="1"/>
</dbReference>
<dbReference type="PANTHER" id="PTHR23502">
    <property type="entry name" value="MAJOR FACILITATOR SUPERFAMILY"/>
    <property type="match status" value="1"/>
</dbReference>
<feature type="transmembrane region" description="Helical" evidence="6">
    <location>
        <begin position="126"/>
        <end position="147"/>
    </location>
</feature>
<feature type="transmembrane region" description="Helical" evidence="6">
    <location>
        <begin position="47"/>
        <end position="67"/>
    </location>
</feature>
<keyword evidence="2 6" id="KW-0812">Transmembrane</keyword>
<dbReference type="Pfam" id="PF07690">
    <property type="entry name" value="MFS_1"/>
    <property type="match status" value="1"/>
</dbReference>
<sequence>MSDETAESQTQVGNNEKSPNDWPKNIVDWDGPDDPKNPMNWSRKKKLGIAVLLGLITMGSSFASSSFSPTFDAVSMEFGVSTEAFAPISELYGRKISILPAYLIFDIFLIGVATAENIQTIMLCQFFAGLFASAPLSNAAGAMANLWNDHDRALAVVGYSVAVIGGPTVGPLIGSAITNSYLGWRWTEYITAIIIFSILFLDIFLLPETYAPVLLQRKANHLRYTTRNWALHAPADAEELTLQNIIEKHLALPLLMLTSEPIIFCLALYNAFVYGLLYLLFEAFPIEYEEHRHWTAVQGSLVFLAVLIGVLVSGCIQASYQPYFWKQLDKAHALGKRNNPEARLPPMMLGSMLFAAGLFMFGGGSGVEKSAATGIVGAGLIGAGFILIFQNAVNYLIDAFTIHAASAQAANTFLRSLAGAGFPLFATPMFHKLGVNWASYLLGFVAVALIPIPVLFYVFGKELRGMSRYNQDKATQNNVEKIESRVLRRVLSRQESHYHV</sequence>
<feature type="region of interest" description="Disordered" evidence="5">
    <location>
        <begin position="1"/>
        <end position="37"/>
    </location>
</feature>
<proteinExistence type="predicted"/>
<feature type="transmembrane region" description="Helical" evidence="6">
    <location>
        <begin position="96"/>
        <end position="114"/>
    </location>
</feature>
<dbReference type="FunFam" id="1.20.1250.20:FF:000011">
    <property type="entry name" value="MFS multidrug transporter, putative"/>
    <property type="match status" value="1"/>
</dbReference>
<evidence type="ECO:0000256" key="2">
    <source>
        <dbReference type="ARBA" id="ARBA00022692"/>
    </source>
</evidence>
<dbReference type="GO" id="GO:0005886">
    <property type="term" value="C:plasma membrane"/>
    <property type="evidence" value="ECO:0007669"/>
    <property type="project" value="TreeGrafter"/>
</dbReference>
<keyword evidence="3 6" id="KW-1133">Transmembrane helix</keyword>